<organism evidence="2 3">
    <name type="scientific">Flammeovirga pacifica</name>
    <dbReference type="NCBI Taxonomy" id="915059"/>
    <lineage>
        <taxon>Bacteria</taxon>
        <taxon>Pseudomonadati</taxon>
        <taxon>Bacteroidota</taxon>
        <taxon>Cytophagia</taxon>
        <taxon>Cytophagales</taxon>
        <taxon>Flammeovirgaceae</taxon>
        <taxon>Flammeovirga</taxon>
    </lineage>
</organism>
<comment type="caution">
    <text evidence="2">The sequence shown here is derived from an EMBL/GenBank/DDBJ whole genome shotgun (WGS) entry which is preliminary data.</text>
</comment>
<dbReference type="Proteomes" id="UP000179797">
    <property type="component" value="Unassembled WGS sequence"/>
</dbReference>
<evidence type="ECO:0000259" key="1">
    <source>
        <dbReference type="Pfam" id="PF14771"/>
    </source>
</evidence>
<dbReference type="RefSeq" id="WP_044229518.1">
    <property type="nucleotide sequence ID" value="NZ_JRYR02000001.1"/>
</dbReference>
<evidence type="ECO:0000313" key="2">
    <source>
        <dbReference type="EMBL" id="OHX67550.1"/>
    </source>
</evidence>
<evidence type="ECO:0000313" key="3">
    <source>
        <dbReference type="Proteomes" id="UP000179797"/>
    </source>
</evidence>
<feature type="domain" description="DUF4476" evidence="1">
    <location>
        <begin position="158"/>
        <end position="246"/>
    </location>
</feature>
<protein>
    <recommendedName>
        <fullName evidence="1">DUF4476 domain-containing protein</fullName>
    </recommendedName>
</protein>
<name>A0A1S1Z2Q3_FLAPC</name>
<dbReference type="AlphaFoldDB" id="A0A1S1Z2Q3"/>
<dbReference type="InterPro" id="IPR028011">
    <property type="entry name" value="DUF4476"/>
</dbReference>
<dbReference type="Pfam" id="PF14771">
    <property type="entry name" value="DUF4476"/>
    <property type="match status" value="1"/>
</dbReference>
<dbReference type="EMBL" id="JRYR02000001">
    <property type="protein sequence ID" value="OHX67550.1"/>
    <property type="molecule type" value="Genomic_DNA"/>
</dbReference>
<accession>A0A1S1Z2Q3</accession>
<dbReference type="OrthoDB" id="977678at2"/>
<proteinExistence type="predicted"/>
<reference evidence="2 3" key="1">
    <citation type="journal article" date="2012" name="Int. J. Syst. Evol. Microbiol.">
        <title>Flammeovirga pacifica sp. nov., isolated from deep-sea sediment.</title>
        <authorList>
            <person name="Xu H."/>
            <person name="Fu Y."/>
            <person name="Yang N."/>
            <person name="Ding Z."/>
            <person name="Lai Q."/>
            <person name="Zeng R."/>
        </authorList>
    </citation>
    <scope>NUCLEOTIDE SEQUENCE [LARGE SCALE GENOMIC DNA]</scope>
    <source>
        <strain evidence="3">DSM 24597 / LMG 26175 / WPAGA1</strain>
    </source>
</reference>
<gene>
    <name evidence="2" type="ORF">NH26_14945</name>
</gene>
<keyword evidence="3" id="KW-1185">Reference proteome</keyword>
<sequence length="270" mass="31834">MQFSYAQDDTDCVHISQADFENTLKSLTVLNEEQYLNEVKIYTEKYCVKIENVHMISEHFSEDNDRMDYLLFAYHFVEDWSNADEYSYYFEDELNRESFINYVNSFQSEMAEMHQSVNEINNAPVSTNEEWNESVLDEAAKVVYVKDYRGKIGANIPMNTDDYMALKFTLQKQNYDHERIEVYKRIINGKGLSVDQLNGIMRLFSFENDKMKVLNSSLSSIYDLDNLGKIKNNFVNLFHKNEIDKITSNDLVKYTVETIPKDENIVYQQN</sequence>